<dbReference type="GO" id="GO:0052907">
    <property type="term" value="F:23S rRNA (adenine(1618)-N(6))-methyltransferase activity"/>
    <property type="evidence" value="ECO:0007669"/>
    <property type="project" value="UniProtKB-EC"/>
</dbReference>
<keyword evidence="1 6" id="KW-0963">Cytoplasm</keyword>
<dbReference type="InterPro" id="IPR016909">
    <property type="entry name" value="rRNA_lsu_MeTfrase_F"/>
</dbReference>
<protein>
    <recommendedName>
        <fullName evidence="6">Ribosomal RNA large subunit methyltransferase F</fullName>
        <ecNumber evidence="6">2.1.1.181</ecNumber>
    </recommendedName>
    <alternativeName>
        <fullName evidence="6">23S rRNA mA1618 methyltransferase</fullName>
    </alternativeName>
    <alternativeName>
        <fullName evidence="6">rRNA adenine N-6-methyltransferase</fullName>
    </alternativeName>
</protein>
<dbReference type="HAMAP" id="MF_01848">
    <property type="entry name" value="23SrRNA_methyltr_F"/>
    <property type="match status" value="1"/>
</dbReference>
<dbReference type="PANTHER" id="PTHR13393:SF0">
    <property type="entry name" value="RNA N6-ADENOSINE-METHYLTRANSFERASE METTL16"/>
    <property type="match status" value="1"/>
</dbReference>
<reference evidence="7 8" key="1">
    <citation type="submission" date="2017-04" db="EMBL/GenBank/DDBJ databases">
        <authorList>
            <person name="Afonso C.L."/>
            <person name="Miller P.J."/>
            <person name="Scott M.A."/>
            <person name="Spackman E."/>
            <person name="Goraichik I."/>
            <person name="Dimitrov K.M."/>
            <person name="Suarez D.L."/>
            <person name="Swayne D.E."/>
        </authorList>
    </citation>
    <scope>NUCLEOTIDE SEQUENCE [LARGE SCALE GENOMIC DNA]</scope>
    <source>
        <strain evidence="7 8">DSM 22418</strain>
    </source>
</reference>
<evidence type="ECO:0000313" key="8">
    <source>
        <dbReference type="Proteomes" id="UP000192980"/>
    </source>
</evidence>
<dbReference type="AlphaFoldDB" id="A0A1X7JP38"/>
<name>A0A1X7JP38_9SPHI</name>
<dbReference type="SUPFAM" id="SSF53335">
    <property type="entry name" value="S-adenosyl-L-methionine-dependent methyltransferases"/>
    <property type="match status" value="1"/>
</dbReference>
<comment type="similarity">
    <text evidence="6">Belongs to the methyltransferase superfamily. METTL16/RlmF family.</text>
</comment>
<dbReference type="PANTHER" id="PTHR13393">
    <property type="entry name" value="SAM-DEPENDENT METHYLTRANSFERASE"/>
    <property type="match status" value="1"/>
</dbReference>
<keyword evidence="8" id="KW-1185">Reference proteome</keyword>
<evidence type="ECO:0000256" key="4">
    <source>
        <dbReference type="ARBA" id="ARBA00022679"/>
    </source>
</evidence>
<dbReference type="OrthoDB" id="1115728at2"/>
<evidence type="ECO:0000256" key="6">
    <source>
        <dbReference type="HAMAP-Rule" id="MF_01848"/>
    </source>
</evidence>
<dbReference type="Gene3D" id="3.40.50.150">
    <property type="entry name" value="Vaccinia Virus protein VP39"/>
    <property type="match status" value="1"/>
</dbReference>
<dbReference type="EMBL" id="FXAU01000003">
    <property type="protein sequence ID" value="SMG29677.1"/>
    <property type="molecule type" value="Genomic_DNA"/>
</dbReference>
<accession>A0A1X7JP38</accession>
<evidence type="ECO:0000256" key="1">
    <source>
        <dbReference type="ARBA" id="ARBA00022490"/>
    </source>
</evidence>
<comment type="subcellular location">
    <subcellularLocation>
        <location evidence="6">Cytoplasm</location>
    </subcellularLocation>
</comment>
<comment type="function">
    <text evidence="6">Specifically methylates the adenine in position 1618 of 23S rRNA.</text>
</comment>
<keyword evidence="2 6" id="KW-0698">rRNA processing</keyword>
<sequence>MRSTEQKKQLHPRNVHNTGYDFQKLIRINPALKDYIVETVAGTTSIDFADPASVVELNKGLLKQYYKIDQWTLPKNSLCPPIPGRADYIHYLADLLASEKEGQIPTGEDVRILDIGTGASCIYPILGQRIYQWSFVGTDIDESALNHAQSIAKSNGGLKKQIELRFQPDNKKIFDGVLNKADRFDAVMCNPPFFKSREDNWQKTSKKFNNLNKRPDKHTVQNFAGHPNELWCEGGERQFVRTMIYESMNFKNQLGWITTLISDKDNLKPLIAVLEYNKAAKVEVIGMQHGNKIIRILAWKW</sequence>
<proteinExistence type="inferred from homology"/>
<evidence type="ECO:0000256" key="3">
    <source>
        <dbReference type="ARBA" id="ARBA00022603"/>
    </source>
</evidence>
<organism evidence="7 8">
    <name type="scientific">Sphingobacterium psychroaquaticum</name>
    <dbReference type="NCBI Taxonomy" id="561061"/>
    <lineage>
        <taxon>Bacteria</taxon>
        <taxon>Pseudomonadati</taxon>
        <taxon>Bacteroidota</taxon>
        <taxon>Sphingobacteriia</taxon>
        <taxon>Sphingobacteriales</taxon>
        <taxon>Sphingobacteriaceae</taxon>
        <taxon>Sphingobacterium</taxon>
    </lineage>
</organism>
<dbReference type="GO" id="GO:0070475">
    <property type="term" value="P:rRNA base methylation"/>
    <property type="evidence" value="ECO:0007669"/>
    <property type="project" value="TreeGrafter"/>
</dbReference>
<dbReference type="Proteomes" id="UP000192980">
    <property type="component" value="Unassembled WGS sequence"/>
</dbReference>
<dbReference type="InterPro" id="IPR029063">
    <property type="entry name" value="SAM-dependent_MTases_sf"/>
</dbReference>
<dbReference type="InterPro" id="IPR010286">
    <property type="entry name" value="METTL16/RlmF"/>
</dbReference>
<evidence type="ECO:0000256" key="5">
    <source>
        <dbReference type="ARBA" id="ARBA00022691"/>
    </source>
</evidence>
<keyword evidence="5 6" id="KW-0949">S-adenosyl-L-methionine</keyword>
<dbReference type="GO" id="GO:0005737">
    <property type="term" value="C:cytoplasm"/>
    <property type="evidence" value="ECO:0007669"/>
    <property type="project" value="UniProtKB-SubCell"/>
</dbReference>
<dbReference type="CDD" id="cd02440">
    <property type="entry name" value="AdoMet_MTases"/>
    <property type="match status" value="1"/>
</dbReference>
<gene>
    <name evidence="6" type="primary">rlmF</name>
    <name evidence="7" type="ORF">SAMN05660862_1967</name>
</gene>
<evidence type="ECO:0000313" key="7">
    <source>
        <dbReference type="EMBL" id="SMG29677.1"/>
    </source>
</evidence>
<dbReference type="EC" id="2.1.1.181" evidence="6"/>
<dbReference type="Pfam" id="PF05971">
    <property type="entry name" value="Methyltransf_10"/>
    <property type="match status" value="1"/>
</dbReference>
<evidence type="ECO:0000256" key="2">
    <source>
        <dbReference type="ARBA" id="ARBA00022552"/>
    </source>
</evidence>
<comment type="catalytic activity">
    <reaction evidence="6">
        <text>adenosine(1618) in 23S rRNA + S-adenosyl-L-methionine = N(6)-methyladenosine(1618) in 23S rRNA + S-adenosyl-L-homocysteine + H(+)</text>
        <dbReference type="Rhea" id="RHEA:16497"/>
        <dbReference type="Rhea" id="RHEA-COMP:10229"/>
        <dbReference type="Rhea" id="RHEA-COMP:10231"/>
        <dbReference type="ChEBI" id="CHEBI:15378"/>
        <dbReference type="ChEBI" id="CHEBI:57856"/>
        <dbReference type="ChEBI" id="CHEBI:59789"/>
        <dbReference type="ChEBI" id="CHEBI:74411"/>
        <dbReference type="ChEBI" id="CHEBI:74449"/>
        <dbReference type="EC" id="2.1.1.181"/>
    </reaction>
</comment>
<dbReference type="RefSeq" id="WP_085472715.1">
    <property type="nucleotide sequence ID" value="NZ_CP038029.1"/>
</dbReference>
<keyword evidence="3 6" id="KW-0489">Methyltransferase</keyword>
<dbReference type="PIRSF" id="PIRSF029038">
    <property type="entry name" value="Mtase_YbiN_prd"/>
    <property type="match status" value="1"/>
</dbReference>
<dbReference type="STRING" id="561061.SAMN05660862_1967"/>
<dbReference type="NCBIfam" id="NF008725">
    <property type="entry name" value="PRK11727.1"/>
    <property type="match status" value="1"/>
</dbReference>
<keyword evidence="4 6" id="KW-0808">Transferase</keyword>